<sequence length="88" mass="10060">MTNNINPFQYYHENANPPVRFAKIGLIEVPDSAFVTLQVLLRDGTVKPFSYLMFSMFQTDGFCTAEDKVTGEILLEGIYDGRFYLILL</sequence>
<accession>A0A075B2A3</accession>
<evidence type="ECO:0000313" key="2">
    <source>
        <dbReference type="Proteomes" id="UP000030755"/>
    </source>
</evidence>
<keyword evidence="2" id="KW-1185">Reference proteome</keyword>
<dbReference type="AlphaFoldDB" id="A0A075B2A3"/>
<reference evidence="1 2" key="1">
    <citation type="journal article" date="2013" name="Curr. Biol.">
        <title>Shared signatures of parasitism and phylogenomics unite Cryptomycota and microsporidia.</title>
        <authorList>
            <person name="James T.Y."/>
            <person name="Pelin A."/>
            <person name="Bonen L."/>
            <person name="Ahrendt S."/>
            <person name="Sain D."/>
            <person name="Corradi N."/>
            <person name="Stajich J.E."/>
        </authorList>
    </citation>
    <scope>NUCLEOTIDE SEQUENCE [LARGE SCALE GENOMIC DNA]</scope>
    <source>
        <strain evidence="1 2">CSF55</strain>
    </source>
</reference>
<name>A0A075B2A3_ROZAC</name>
<organism evidence="1 2">
    <name type="scientific">Rozella allomycis (strain CSF55)</name>
    <dbReference type="NCBI Taxonomy" id="988480"/>
    <lineage>
        <taxon>Eukaryota</taxon>
        <taxon>Fungi</taxon>
        <taxon>Fungi incertae sedis</taxon>
        <taxon>Cryptomycota</taxon>
        <taxon>Cryptomycota incertae sedis</taxon>
        <taxon>Rozella</taxon>
    </lineage>
</organism>
<dbReference type="EMBL" id="KE560476">
    <property type="protein sequence ID" value="EPZ36710.1"/>
    <property type="molecule type" value="Genomic_DNA"/>
</dbReference>
<dbReference type="HOGENOM" id="CLU_2470355_0_0_1"/>
<dbReference type="Proteomes" id="UP000030755">
    <property type="component" value="Unassembled WGS sequence"/>
</dbReference>
<proteinExistence type="predicted"/>
<protein>
    <submittedName>
        <fullName evidence="1">Uncharacterized protein</fullName>
    </submittedName>
</protein>
<gene>
    <name evidence="1" type="ORF">O9G_005080</name>
</gene>
<evidence type="ECO:0000313" key="1">
    <source>
        <dbReference type="EMBL" id="EPZ36710.1"/>
    </source>
</evidence>